<dbReference type="InterPro" id="IPR012657">
    <property type="entry name" value="23S_rRNA-intervening_sequence"/>
</dbReference>
<proteinExistence type="predicted"/>
<dbReference type="InterPro" id="IPR055360">
    <property type="entry name" value="bAvd"/>
</dbReference>
<dbReference type="Pfam" id="PF22296">
    <property type="entry name" value="bAvd"/>
    <property type="match status" value="1"/>
</dbReference>
<feature type="domain" description="bAvd-like" evidence="1">
    <location>
        <begin position="4"/>
        <end position="110"/>
    </location>
</feature>
<keyword evidence="3" id="KW-1185">Reference proteome</keyword>
<dbReference type="NCBIfam" id="TIGR02436">
    <property type="entry name" value="four helix bundle protein"/>
    <property type="match status" value="1"/>
</dbReference>
<evidence type="ECO:0000313" key="3">
    <source>
        <dbReference type="Proteomes" id="UP001306950"/>
    </source>
</evidence>
<gene>
    <name evidence="2" type="primary">avd</name>
    <name evidence="2" type="ORF">V3851_07550</name>
</gene>
<evidence type="ECO:0000313" key="2">
    <source>
        <dbReference type="EMBL" id="MEF2965681.1"/>
    </source>
</evidence>
<organism evidence="2 3">
    <name type="scientific">Paenibacillus haidiansis</name>
    <dbReference type="NCBI Taxonomy" id="1574488"/>
    <lineage>
        <taxon>Bacteria</taxon>
        <taxon>Bacillati</taxon>
        <taxon>Bacillota</taxon>
        <taxon>Bacilli</taxon>
        <taxon>Bacillales</taxon>
        <taxon>Paenibacillaceae</taxon>
        <taxon>Paenibacillus</taxon>
    </lineage>
</organism>
<dbReference type="RefSeq" id="WP_331845914.1">
    <property type="nucleotide sequence ID" value="NZ_JAZHPZ010000003.1"/>
</dbReference>
<dbReference type="Proteomes" id="UP001306950">
    <property type="component" value="Unassembled WGS sequence"/>
</dbReference>
<dbReference type="EMBL" id="JAZHPZ010000003">
    <property type="protein sequence ID" value="MEF2965681.1"/>
    <property type="molecule type" value="Genomic_DNA"/>
</dbReference>
<comment type="caution">
    <text evidence="2">The sequence shown here is derived from an EMBL/GenBank/DDBJ whole genome shotgun (WGS) entry which is preliminary data.</text>
</comment>
<dbReference type="InterPro" id="IPR036583">
    <property type="entry name" value="23S_rRNA_IVS_sf"/>
</dbReference>
<dbReference type="NCBIfam" id="NF033474">
    <property type="entry name" value="DivGenRetAVD"/>
    <property type="match status" value="1"/>
</dbReference>
<name>A0ABU7VPK7_9BACL</name>
<protein>
    <submittedName>
        <fullName evidence="2">Diversity-generating retroelement protein Avd</fullName>
    </submittedName>
</protein>
<evidence type="ECO:0000259" key="1">
    <source>
        <dbReference type="Pfam" id="PF22296"/>
    </source>
</evidence>
<sequence length="115" mass="13298">MQPLVLQKKAEVFLNSIYPLLRNFPKAEKYSLCQELKQACYRIIRNSMTYNSLKADGKIQYLHQVDADLKLLLVLFGIARGQKYITERKALELQEKISELGKITGGLIKSHRMNK</sequence>
<dbReference type="SUPFAM" id="SSF158446">
    <property type="entry name" value="IVS-encoded protein-like"/>
    <property type="match status" value="1"/>
</dbReference>
<reference evidence="2 3" key="1">
    <citation type="submission" date="2024-02" db="EMBL/GenBank/DDBJ databases">
        <title>A nitrogen-fixing paenibacillus bacterium.</title>
        <authorList>
            <person name="Zhang W.L."/>
            <person name="Chen S.F."/>
        </authorList>
    </citation>
    <scope>NUCLEOTIDE SEQUENCE [LARGE SCALE GENOMIC DNA]</scope>
    <source>
        <strain evidence="2 3">M1</strain>
    </source>
</reference>
<dbReference type="CDD" id="cd16376">
    <property type="entry name" value="Avd_like"/>
    <property type="match status" value="1"/>
</dbReference>
<accession>A0ABU7VPK7</accession>
<dbReference type="Gene3D" id="1.20.1440.60">
    <property type="entry name" value="23S rRNA-intervening sequence"/>
    <property type="match status" value="1"/>
</dbReference>